<comment type="caution">
    <text evidence="2">The sequence shown here is derived from an EMBL/GenBank/DDBJ whole genome shotgun (WGS) entry which is preliminary data.</text>
</comment>
<proteinExistence type="predicted"/>
<feature type="compositionally biased region" description="Basic and acidic residues" evidence="1">
    <location>
        <begin position="26"/>
        <end position="38"/>
    </location>
</feature>
<evidence type="ECO:0000313" key="2">
    <source>
        <dbReference type="EMBL" id="KAK3748225.1"/>
    </source>
</evidence>
<gene>
    <name evidence="2" type="ORF">RRG08_039478</name>
</gene>
<evidence type="ECO:0000313" key="3">
    <source>
        <dbReference type="Proteomes" id="UP001283361"/>
    </source>
</evidence>
<keyword evidence="3" id="KW-1185">Reference proteome</keyword>
<feature type="compositionally biased region" description="Basic and acidic residues" evidence="1">
    <location>
        <begin position="8"/>
        <end position="17"/>
    </location>
</feature>
<feature type="region of interest" description="Disordered" evidence="1">
    <location>
        <begin position="1"/>
        <end position="56"/>
    </location>
</feature>
<evidence type="ECO:0000256" key="1">
    <source>
        <dbReference type="SAM" id="MobiDB-lite"/>
    </source>
</evidence>
<accession>A0AAE0YJY0</accession>
<dbReference type="AlphaFoldDB" id="A0AAE0YJY0"/>
<name>A0AAE0YJY0_9GAST</name>
<dbReference type="Proteomes" id="UP001283361">
    <property type="component" value="Unassembled WGS sequence"/>
</dbReference>
<reference evidence="2" key="1">
    <citation type="journal article" date="2023" name="G3 (Bethesda)">
        <title>A reference genome for the long-term kleptoplast-retaining sea slug Elysia crispata morphotype clarki.</title>
        <authorList>
            <person name="Eastman K.E."/>
            <person name="Pendleton A.L."/>
            <person name="Shaikh M.A."/>
            <person name="Suttiyut T."/>
            <person name="Ogas R."/>
            <person name="Tomko P."/>
            <person name="Gavelis G."/>
            <person name="Widhalm J.R."/>
            <person name="Wisecaver J.H."/>
        </authorList>
    </citation>
    <scope>NUCLEOTIDE SEQUENCE</scope>
    <source>
        <strain evidence="2">ECLA1</strain>
    </source>
</reference>
<sequence>MTSQNKHGGAETQKEEIESAGVDILEPCRDLLRSEPKGEPGGGEPGPREGERFKPRIITPQVCTQTPESDSLRTQLADGFQRTVTVSDDTAEVTQSELFTGGHLYPIETNRKLSGVVTMTQEFLCFGFFYLGNISVT</sequence>
<organism evidence="2 3">
    <name type="scientific">Elysia crispata</name>
    <name type="common">lettuce slug</name>
    <dbReference type="NCBI Taxonomy" id="231223"/>
    <lineage>
        <taxon>Eukaryota</taxon>
        <taxon>Metazoa</taxon>
        <taxon>Spiralia</taxon>
        <taxon>Lophotrochozoa</taxon>
        <taxon>Mollusca</taxon>
        <taxon>Gastropoda</taxon>
        <taxon>Heterobranchia</taxon>
        <taxon>Euthyneura</taxon>
        <taxon>Panpulmonata</taxon>
        <taxon>Sacoglossa</taxon>
        <taxon>Placobranchoidea</taxon>
        <taxon>Plakobranchidae</taxon>
        <taxon>Elysia</taxon>
    </lineage>
</organism>
<protein>
    <submittedName>
        <fullName evidence="2">Uncharacterized protein</fullName>
    </submittedName>
</protein>
<dbReference type="EMBL" id="JAWDGP010006036">
    <property type="protein sequence ID" value="KAK3748225.1"/>
    <property type="molecule type" value="Genomic_DNA"/>
</dbReference>